<dbReference type="PANTHER" id="PTHR10790:SF51">
    <property type="entry name" value="TETRATRICOPEPTIDE REPEAT PROTEIN"/>
    <property type="match status" value="1"/>
</dbReference>
<feature type="transmembrane region" description="Helical" evidence="1">
    <location>
        <begin position="12"/>
        <end position="31"/>
    </location>
</feature>
<dbReference type="STRING" id="1618570.UT08_C0002G0102"/>
<dbReference type="InterPro" id="IPR018746">
    <property type="entry name" value="DUF2298"/>
</dbReference>
<protein>
    <submittedName>
        <fullName evidence="2">YYY membrane protein</fullName>
    </submittedName>
</protein>
<feature type="transmembrane region" description="Helical" evidence="1">
    <location>
        <begin position="336"/>
        <end position="353"/>
    </location>
</feature>
<feature type="transmembrane region" description="Helical" evidence="1">
    <location>
        <begin position="504"/>
        <end position="521"/>
    </location>
</feature>
<feature type="transmembrane region" description="Helical" evidence="1">
    <location>
        <begin position="407"/>
        <end position="425"/>
    </location>
</feature>
<dbReference type="AlphaFoldDB" id="A0A0G0LDT1"/>
<keyword evidence="1" id="KW-0472">Membrane</keyword>
<keyword evidence="1" id="KW-1133">Transmembrane helix</keyword>
<name>A0A0G0LDT1_9BACT</name>
<proteinExistence type="predicted"/>
<feature type="transmembrane region" description="Helical" evidence="1">
    <location>
        <begin position="284"/>
        <end position="302"/>
    </location>
</feature>
<feature type="transmembrane region" description="Helical" evidence="1">
    <location>
        <begin position="365"/>
        <end position="387"/>
    </location>
</feature>
<dbReference type="PATRIC" id="fig|1618570.3.peg.268"/>
<dbReference type="Proteomes" id="UP000034081">
    <property type="component" value="Unassembled WGS sequence"/>
</dbReference>
<reference evidence="2 3" key="1">
    <citation type="journal article" date="2015" name="Nature">
        <title>rRNA introns, odd ribosomes, and small enigmatic genomes across a large radiation of phyla.</title>
        <authorList>
            <person name="Brown C.T."/>
            <person name="Hug L.A."/>
            <person name="Thomas B.C."/>
            <person name="Sharon I."/>
            <person name="Castelle C.J."/>
            <person name="Singh A."/>
            <person name="Wilkins M.J."/>
            <person name="Williams K.H."/>
            <person name="Banfield J.F."/>
        </authorList>
    </citation>
    <scope>NUCLEOTIDE SEQUENCE [LARGE SCALE GENOMIC DNA]</scope>
</reference>
<dbReference type="Pfam" id="PF10060">
    <property type="entry name" value="DUF2298"/>
    <property type="match status" value="2"/>
</dbReference>
<evidence type="ECO:0000313" key="3">
    <source>
        <dbReference type="Proteomes" id="UP000034081"/>
    </source>
</evidence>
<feature type="transmembrane region" description="Helical" evidence="1">
    <location>
        <begin position="101"/>
        <end position="120"/>
    </location>
</feature>
<dbReference type="EMBL" id="LBVL01000002">
    <property type="protein sequence ID" value="KKQ86080.1"/>
    <property type="molecule type" value="Genomic_DNA"/>
</dbReference>
<dbReference type="PANTHER" id="PTHR10790">
    <property type="entry name" value="TPR-DOMAIN CONTAINING PROTEIN"/>
    <property type="match status" value="1"/>
</dbReference>
<evidence type="ECO:0000256" key="1">
    <source>
        <dbReference type="SAM" id="Phobius"/>
    </source>
</evidence>
<feature type="transmembrane region" description="Helical" evidence="1">
    <location>
        <begin position="476"/>
        <end position="497"/>
    </location>
</feature>
<organism evidence="2 3">
    <name type="scientific">Candidatus Woesebacteria bacterium GW2011_GWB1_38_8</name>
    <dbReference type="NCBI Taxonomy" id="1618570"/>
    <lineage>
        <taxon>Bacteria</taxon>
        <taxon>Candidatus Woeseibacteriota</taxon>
    </lineage>
</organism>
<feature type="transmembrane region" description="Helical" evidence="1">
    <location>
        <begin position="185"/>
        <end position="208"/>
    </location>
</feature>
<accession>A0A0G0LDT1</accession>
<evidence type="ECO:0000313" key="2">
    <source>
        <dbReference type="EMBL" id="KKQ86080.1"/>
    </source>
</evidence>
<feature type="transmembrane region" description="Helical" evidence="1">
    <location>
        <begin position="314"/>
        <end position="330"/>
    </location>
</feature>
<gene>
    <name evidence="2" type="ORF">UT08_C0002G0102</name>
</gene>
<feature type="transmembrane region" description="Helical" evidence="1">
    <location>
        <begin position="38"/>
        <end position="57"/>
    </location>
</feature>
<sequence>MITQDILYTLGWWLLFFVVGIGGIPLMYLLFRNFVDVGYGFSKTFGFIIVSYVVFFLSTLKIIPLNTIFLYVILIAYFFINRQIFTKKKAEILSSLSKNKRYLIIQEILFTLGYFLWVYVRTHQPDINGLEKFMDFGFINSTLRSKFLPPPDMWLAGSTINYYWYGHYFVAFLTKLSQIPSQVTYNLMLATIMGLTLTGTFSLTSTLISKISDNIDKRKIIIAGFISAIAVTFAGNFHTPFYLLKDGRNKYWYPDATRFIGYNPDTQDKTIHEFPIYSFVVSDLHAHLIGLPFIFVFLALLWNALEKRGKGKKYLYKFIPPGFLLGVMFMTNAWDFANYSLISGFIILFASLKKWGLKFEAILRTALAATVLVTTGVITTLPFLLIFDSIAQGVAFVNARSPVWQLAILWGFPAVFTIIFVYKLLLNKSEIKLPDAFVLGLIISAWALIIIPEIIYVKDIYIASHHRANTMFKLTYQAFVISYIASGYITIRTFLLTKGLVRKLFFSLFFAVIFASVLYYPKLGIDSYYGELKVYHGLAGDTWLKERYPATYEAVSWLKDNVKGQTVILEAPGDSYTDYNVISSYTGLPTVSGWFVHEWLWRGTSDVPSARVSDIDVIYTSNDLEKTTQLLNHYKVEYVVVGSFEREKFANLVESKFNNLGSSVFSWGDTTIYKIKSRSDLQ</sequence>
<feature type="transmembrane region" description="Helical" evidence="1">
    <location>
        <begin position="63"/>
        <end position="80"/>
    </location>
</feature>
<comment type="caution">
    <text evidence="2">The sequence shown here is derived from an EMBL/GenBank/DDBJ whole genome shotgun (WGS) entry which is preliminary data.</text>
</comment>
<feature type="transmembrane region" description="Helical" evidence="1">
    <location>
        <begin position="437"/>
        <end position="456"/>
    </location>
</feature>
<feature type="transmembrane region" description="Helical" evidence="1">
    <location>
        <begin position="220"/>
        <end position="243"/>
    </location>
</feature>
<keyword evidence="1" id="KW-0812">Transmembrane</keyword>